<gene>
    <name evidence="1" type="ORF">Fmac_008038</name>
</gene>
<evidence type="ECO:0000313" key="2">
    <source>
        <dbReference type="Proteomes" id="UP001603857"/>
    </source>
</evidence>
<organism evidence="1 2">
    <name type="scientific">Flemingia macrophylla</name>
    <dbReference type="NCBI Taxonomy" id="520843"/>
    <lineage>
        <taxon>Eukaryota</taxon>
        <taxon>Viridiplantae</taxon>
        <taxon>Streptophyta</taxon>
        <taxon>Embryophyta</taxon>
        <taxon>Tracheophyta</taxon>
        <taxon>Spermatophyta</taxon>
        <taxon>Magnoliopsida</taxon>
        <taxon>eudicotyledons</taxon>
        <taxon>Gunneridae</taxon>
        <taxon>Pentapetalae</taxon>
        <taxon>rosids</taxon>
        <taxon>fabids</taxon>
        <taxon>Fabales</taxon>
        <taxon>Fabaceae</taxon>
        <taxon>Papilionoideae</taxon>
        <taxon>50 kb inversion clade</taxon>
        <taxon>NPAAA clade</taxon>
        <taxon>indigoferoid/millettioid clade</taxon>
        <taxon>Phaseoleae</taxon>
        <taxon>Flemingia</taxon>
    </lineage>
</organism>
<evidence type="ECO:0000313" key="1">
    <source>
        <dbReference type="EMBL" id="KAL2340098.1"/>
    </source>
</evidence>
<reference evidence="1 2" key="1">
    <citation type="submission" date="2024-08" db="EMBL/GenBank/DDBJ databases">
        <title>Insights into the chromosomal genome structure of Flemingia macrophylla.</title>
        <authorList>
            <person name="Ding Y."/>
            <person name="Zhao Y."/>
            <person name="Bi W."/>
            <person name="Wu M."/>
            <person name="Zhao G."/>
            <person name="Gong Y."/>
            <person name="Li W."/>
            <person name="Zhang P."/>
        </authorList>
    </citation>
    <scope>NUCLEOTIDE SEQUENCE [LARGE SCALE GENOMIC DNA]</scope>
    <source>
        <strain evidence="1">DYQJB</strain>
        <tissue evidence="1">Leaf</tissue>
    </source>
</reference>
<dbReference type="Proteomes" id="UP001603857">
    <property type="component" value="Unassembled WGS sequence"/>
</dbReference>
<comment type="caution">
    <text evidence="1">The sequence shown here is derived from an EMBL/GenBank/DDBJ whole genome shotgun (WGS) entry which is preliminary data.</text>
</comment>
<protein>
    <recommendedName>
        <fullName evidence="3">Pentatricopeptide repeat-containing protein</fullName>
    </recommendedName>
</protein>
<name>A0ABD1MXG5_9FABA</name>
<evidence type="ECO:0008006" key="3">
    <source>
        <dbReference type="Google" id="ProtNLM"/>
    </source>
</evidence>
<dbReference type="EMBL" id="JBGMDY010000003">
    <property type="protein sequence ID" value="KAL2340098.1"/>
    <property type="molecule type" value="Genomic_DNA"/>
</dbReference>
<keyword evidence="2" id="KW-1185">Reference proteome</keyword>
<dbReference type="AlphaFoldDB" id="A0ABD1MXG5"/>
<proteinExistence type="predicted"/>
<accession>A0ABD1MXG5</accession>
<sequence>MVRGYRVWVQNLKISHKRLLDLGSKCEDQSRKAIESRFKTFSYDSERLQCRYSPTAMRISRSRAVDVCFSALVVTLAHNFLSHQALSSFSDMRGRDFSSIVHRVSGGLRAAAHLAVLDALIDTYSKGSVVDDARRVFKDNFSHMNVVGWNAMMVAYA</sequence>